<evidence type="ECO:0000313" key="1">
    <source>
        <dbReference type="EMBL" id="KAI3755393.1"/>
    </source>
</evidence>
<comment type="caution">
    <text evidence="1">The sequence shown here is derived from an EMBL/GenBank/DDBJ whole genome shotgun (WGS) entry which is preliminary data.</text>
</comment>
<gene>
    <name evidence="1" type="ORF">L1987_55190</name>
</gene>
<evidence type="ECO:0000313" key="2">
    <source>
        <dbReference type="Proteomes" id="UP001056120"/>
    </source>
</evidence>
<protein>
    <submittedName>
        <fullName evidence="1">Uncharacterized protein</fullName>
    </submittedName>
</protein>
<keyword evidence="2" id="KW-1185">Reference proteome</keyword>
<reference evidence="1 2" key="2">
    <citation type="journal article" date="2022" name="Mol. Ecol. Resour.">
        <title>The genomes of chicory, endive, great burdock and yacon provide insights into Asteraceae paleo-polyploidization history and plant inulin production.</title>
        <authorList>
            <person name="Fan W."/>
            <person name="Wang S."/>
            <person name="Wang H."/>
            <person name="Wang A."/>
            <person name="Jiang F."/>
            <person name="Liu H."/>
            <person name="Zhao H."/>
            <person name="Xu D."/>
            <person name="Zhang Y."/>
        </authorList>
    </citation>
    <scope>NUCLEOTIDE SEQUENCE [LARGE SCALE GENOMIC DNA]</scope>
    <source>
        <strain evidence="2">cv. Yunnan</strain>
        <tissue evidence="1">Leaves</tissue>
    </source>
</reference>
<name>A0ACB9E8Q7_9ASTR</name>
<reference evidence="2" key="1">
    <citation type="journal article" date="2022" name="Mol. Ecol. Resour.">
        <title>The genomes of chicory, endive, great burdock and yacon provide insights into Asteraceae palaeo-polyploidization history and plant inulin production.</title>
        <authorList>
            <person name="Fan W."/>
            <person name="Wang S."/>
            <person name="Wang H."/>
            <person name="Wang A."/>
            <person name="Jiang F."/>
            <person name="Liu H."/>
            <person name="Zhao H."/>
            <person name="Xu D."/>
            <person name="Zhang Y."/>
        </authorList>
    </citation>
    <scope>NUCLEOTIDE SEQUENCE [LARGE SCALE GENOMIC DNA]</scope>
    <source>
        <strain evidence="2">cv. Yunnan</strain>
    </source>
</reference>
<organism evidence="1 2">
    <name type="scientific">Smallanthus sonchifolius</name>
    <dbReference type="NCBI Taxonomy" id="185202"/>
    <lineage>
        <taxon>Eukaryota</taxon>
        <taxon>Viridiplantae</taxon>
        <taxon>Streptophyta</taxon>
        <taxon>Embryophyta</taxon>
        <taxon>Tracheophyta</taxon>
        <taxon>Spermatophyta</taxon>
        <taxon>Magnoliopsida</taxon>
        <taxon>eudicotyledons</taxon>
        <taxon>Gunneridae</taxon>
        <taxon>Pentapetalae</taxon>
        <taxon>asterids</taxon>
        <taxon>campanulids</taxon>
        <taxon>Asterales</taxon>
        <taxon>Asteraceae</taxon>
        <taxon>Asteroideae</taxon>
        <taxon>Heliantheae alliance</taxon>
        <taxon>Millerieae</taxon>
        <taxon>Smallanthus</taxon>
    </lineage>
</organism>
<sequence>MMSLKDGNVPLFWYIRSLVVYRVIPVVLPQLALPFAGFGFAQPSSYGVPPPQYTDLALVFSSMSLQPFTQDHNYYMDTGASSHMQFYQEALNMVVHTLNLLPTTTLSFRAPFEVLYGFLRPLKLCDPHWKSAKDSGMSAFLSNGTWELVPRPHISNIVGCRWLYRHKFDSKGRTGRYKVRLVAQSFSQQPSMDFDYTFSPVVKPATIRSVLRIAVSRHWPIHQLDVKNAFLIGDLAEVVYMKQPPGYVDHTLPECVQTTQGCDTRQNSVNSVNYVTNLRDQFCQYLNLKL</sequence>
<dbReference type="EMBL" id="CM042035">
    <property type="protein sequence ID" value="KAI3755393.1"/>
    <property type="molecule type" value="Genomic_DNA"/>
</dbReference>
<accession>A0ACB9E8Q7</accession>
<dbReference type="Proteomes" id="UP001056120">
    <property type="component" value="Linkage Group LG18"/>
</dbReference>
<proteinExistence type="predicted"/>